<reference evidence="2 3" key="1">
    <citation type="journal article" date="2019" name="Int. J. Syst. Evol. Microbiol.">
        <title>The Global Catalogue of Microorganisms (GCM) 10K type strain sequencing project: providing services to taxonomists for standard genome sequencing and annotation.</title>
        <authorList>
            <consortium name="The Broad Institute Genomics Platform"/>
            <consortium name="The Broad Institute Genome Sequencing Center for Infectious Disease"/>
            <person name="Wu L."/>
            <person name="Ma J."/>
        </authorList>
    </citation>
    <scope>NUCLEOTIDE SEQUENCE [LARGE SCALE GENOMIC DNA]</scope>
    <source>
        <strain evidence="2 3">CGMCC 1.16026</strain>
    </source>
</reference>
<keyword evidence="3" id="KW-1185">Reference proteome</keyword>
<keyword evidence="1" id="KW-0472">Membrane</keyword>
<dbReference type="AlphaFoldDB" id="A0ABD5QWQ0"/>
<keyword evidence="1" id="KW-0812">Transmembrane</keyword>
<proteinExistence type="predicted"/>
<dbReference type="RefSeq" id="WP_162498096.1">
    <property type="nucleotide sequence ID" value="NZ_JBHSKV010000029.1"/>
</dbReference>
<evidence type="ECO:0000256" key="1">
    <source>
        <dbReference type="SAM" id="Phobius"/>
    </source>
</evidence>
<keyword evidence="1" id="KW-1133">Transmembrane helix</keyword>
<accession>A0ABD5QWQ0</accession>
<gene>
    <name evidence="2" type="ORF">ACFPJA_17895</name>
</gene>
<evidence type="ECO:0000313" key="3">
    <source>
        <dbReference type="Proteomes" id="UP001596145"/>
    </source>
</evidence>
<comment type="caution">
    <text evidence="2">The sequence shown here is derived from an EMBL/GenBank/DDBJ whole genome shotgun (WGS) entry which is preliminary data.</text>
</comment>
<feature type="transmembrane region" description="Helical" evidence="1">
    <location>
        <begin position="32"/>
        <end position="50"/>
    </location>
</feature>
<protein>
    <submittedName>
        <fullName evidence="2">Uncharacterized protein</fullName>
    </submittedName>
</protein>
<dbReference type="EMBL" id="JBHSKV010000029">
    <property type="protein sequence ID" value="MFC5136575.1"/>
    <property type="molecule type" value="Genomic_DNA"/>
</dbReference>
<organism evidence="2 3">
    <name type="scientific">Halorubrum glutamatedens</name>
    <dbReference type="NCBI Taxonomy" id="2707018"/>
    <lineage>
        <taxon>Archaea</taxon>
        <taxon>Methanobacteriati</taxon>
        <taxon>Methanobacteriota</taxon>
        <taxon>Stenosarchaea group</taxon>
        <taxon>Halobacteria</taxon>
        <taxon>Halobacteriales</taxon>
        <taxon>Haloferacaceae</taxon>
        <taxon>Halorubrum</taxon>
    </lineage>
</organism>
<sequence>MVISTTTGLVASSAFIEVVGSSLIEVVRSNPVAVLIPIILGVLLLAYQVID</sequence>
<name>A0ABD5QWQ0_9EURY</name>
<dbReference type="Proteomes" id="UP001596145">
    <property type="component" value="Unassembled WGS sequence"/>
</dbReference>
<evidence type="ECO:0000313" key="2">
    <source>
        <dbReference type="EMBL" id="MFC5136575.1"/>
    </source>
</evidence>